<evidence type="ECO:0000256" key="1">
    <source>
        <dbReference type="ARBA" id="ARBA00004370"/>
    </source>
</evidence>
<feature type="transmembrane region" description="Helical" evidence="5">
    <location>
        <begin position="28"/>
        <end position="46"/>
    </location>
</feature>
<dbReference type="InterPro" id="IPR006694">
    <property type="entry name" value="Fatty_acid_hydroxylase"/>
</dbReference>
<feature type="transmembrane region" description="Helical" evidence="5">
    <location>
        <begin position="67"/>
        <end position="85"/>
    </location>
</feature>
<evidence type="ECO:0000256" key="4">
    <source>
        <dbReference type="ARBA" id="ARBA00023136"/>
    </source>
</evidence>
<evidence type="ECO:0000256" key="3">
    <source>
        <dbReference type="ARBA" id="ARBA00022989"/>
    </source>
</evidence>
<proteinExistence type="predicted"/>
<dbReference type="InterPro" id="IPR050307">
    <property type="entry name" value="Sterol_Desaturase_Related"/>
</dbReference>
<gene>
    <name evidence="7" type="ORF">Klosneuvirus_7_19</name>
</gene>
<feature type="domain" description="Fatty acid hydroxylase" evidence="6">
    <location>
        <begin position="110"/>
        <end position="250"/>
    </location>
</feature>
<dbReference type="Pfam" id="PF04116">
    <property type="entry name" value="FA_hydroxylase"/>
    <property type="match status" value="1"/>
</dbReference>
<keyword evidence="4 5" id="KW-0472">Membrane</keyword>
<reference evidence="7" key="1">
    <citation type="journal article" date="2017" name="Science">
        <title>Giant viruses with an expanded complement of translation system components.</title>
        <authorList>
            <person name="Schulz F."/>
            <person name="Yutin N."/>
            <person name="Ivanova N.N."/>
            <person name="Ortega D.R."/>
            <person name="Lee T.K."/>
            <person name="Vierheilig J."/>
            <person name="Daims H."/>
            <person name="Horn M."/>
            <person name="Wagner M."/>
            <person name="Jensen G.J."/>
            <person name="Kyrpides N.C."/>
            <person name="Koonin E.V."/>
            <person name="Woyke T."/>
        </authorList>
    </citation>
    <scope>NUCLEOTIDE SEQUENCE</scope>
    <source>
        <strain evidence="7">KNV1</strain>
    </source>
</reference>
<dbReference type="GO" id="GO:0005506">
    <property type="term" value="F:iron ion binding"/>
    <property type="evidence" value="ECO:0007669"/>
    <property type="project" value="InterPro"/>
</dbReference>
<sequence>MNKFLVFIIINSFLGISLYYLTKIYNNFIILYFLYLFKTLIVLFITKYLQRNKDYITNRKETYSVNSYILFSTSMLIETSTHYFITLFHQFIPTNFVFDFITFIPISFIFELVYDFQHYWIHRFAHSNKTVYKYLHKVHHEKVMTTYLDTYYQHPIDLILSNSIPFVITIILLNRFSYLQFCLITIYKTAVEIAGHTGKKTYPTSSFPQLPWLVKYVNIELYTEDHDLHHRHLNCNYAKRLSIWDKMFGTYYPIIDNHFETTIK</sequence>
<dbReference type="GO" id="GO:0016020">
    <property type="term" value="C:membrane"/>
    <property type="evidence" value="ECO:0007669"/>
    <property type="project" value="UniProtKB-SubCell"/>
</dbReference>
<dbReference type="PANTHER" id="PTHR11863">
    <property type="entry name" value="STEROL DESATURASE"/>
    <property type="match status" value="1"/>
</dbReference>
<dbReference type="GO" id="GO:0008610">
    <property type="term" value="P:lipid biosynthetic process"/>
    <property type="evidence" value="ECO:0007669"/>
    <property type="project" value="InterPro"/>
</dbReference>
<accession>A0A1V0SLS1</accession>
<evidence type="ECO:0000313" key="7">
    <source>
        <dbReference type="EMBL" id="ARF12574.1"/>
    </source>
</evidence>
<evidence type="ECO:0000259" key="6">
    <source>
        <dbReference type="Pfam" id="PF04116"/>
    </source>
</evidence>
<feature type="transmembrane region" description="Helical" evidence="5">
    <location>
        <begin position="5"/>
        <end position="22"/>
    </location>
</feature>
<keyword evidence="2 5" id="KW-0812">Transmembrane</keyword>
<organism evidence="7">
    <name type="scientific">Klosneuvirus KNV1</name>
    <dbReference type="NCBI Taxonomy" id="1977640"/>
    <lineage>
        <taxon>Viruses</taxon>
        <taxon>Varidnaviria</taxon>
        <taxon>Bamfordvirae</taxon>
        <taxon>Nucleocytoviricota</taxon>
        <taxon>Megaviricetes</taxon>
        <taxon>Imitervirales</taxon>
        <taxon>Mimiviridae</taxon>
        <taxon>Klosneuvirinae</taxon>
        <taxon>Klosneuvirus</taxon>
    </lineage>
</organism>
<feature type="transmembrane region" description="Helical" evidence="5">
    <location>
        <begin position="91"/>
        <end position="114"/>
    </location>
</feature>
<keyword evidence="3 5" id="KW-1133">Transmembrane helix</keyword>
<dbReference type="EMBL" id="KY684114">
    <property type="protein sequence ID" value="ARF12574.1"/>
    <property type="molecule type" value="Genomic_DNA"/>
</dbReference>
<comment type="subcellular location">
    <subcellularLocation>
        <location evidence="1">Membrane</location>
    </subcellularLocation>
</comment>
<evidence type="ECO:0000256" key="2">
    <source>
        <dbReference type="ARBA" id="ARBA00022692"/>
    </source>
</evidence>
<name>A0A1V0SLS1_9VIRU</name>
<dbReference type="GO" id="GO:0016491">
    <property type="term" value="F:oxidoreductase activity"/>
    <property type="evidence" value="ECO:0007669"/>
    <property type="project" value="InterPro"/>
</dbReference>
<evidence type="ECO:0000256" key="5">
    <source>
        <dbReference type="SAM" id="Phobius"/>
    </source>
</evidence>
<protein>
    <submittedName>
        <fullName evidence="7">Fatty acid hydroxylase superfamily</fullName>
    </submittedName>
</protein>